<dbReference type="InterPro" id="IPR007278">
    <property type="entry name" value="DUF397"/>
</dbReference>
<evidence type="ECO:0000313" key="3">
    <source>
        <dbReference type="Proteomes" id="UP001501842"/>
    </source>
</evidence>
<evidence type="ECO:0000259" key="1">
    <source>
        <dbReference type="Pfam" id="PF04149"/>
    </source>
</evidence>
<gene>
    <name evidence="2" type="ORF">GCM10010439_31380</name>
</gene>
<dbReference type="EMBL" id="BAAATZ010000012">
    <property type="protein sequence ID" value="GAA2726958.1"/>
    <property type="molecule type" value="Genomic_DNA"/>
</dbReference>
<sequence length="77" mass="8290">MGDHAQGALVHAVEPLWLKSRRSNPSGNCVELSALPSGEIAMRNSRYPDGPVLIYTRAELEAFLGGAKDGEFDHLVA</sequence>
<evidence type="ECO:0000313" key="2">
    <source>
        <dbReference type="EMBL" id="GAA2726958.1"/>
    </source>
</evidence>
<feature type="domain" description="DUF397" evidence="1">
    <location>
        <begin position="17"/>
        <end position="68"/>
    </location>
</feature>
<dbReference type="Pfam" id="PF04149">
    <property type="entry name" value="DUF397"/>
    <property type="match status" value="1"/>
</dbReference>
<comment type="caution">
    <text evidence="2">The sequence shown here is derived from an EMBL/GenBank/DDBJ whole genome shotgun (WGS) entry which is preliminary data.</text>
</comment>
<keyword evidence="3" id="KW-1185">Reference proteome</keyword>
<accession>A0ABP6GNE0</accession>
<protein>
    <recommendedName>
        <fullName evidence="1">DUF397 domain-containing protein</fullName>
    </recommendedName>
</protein>
<proteinExistence type="predicted"/>
<dbReference type="Proteomes" id="UP001501842">
    <property type="component" value="Unassembled WGS sequence"/>
</dbReference>
<name>A0ABP6GNE0_9ACTN</name>
<dbReference type="RefSeq" id="WP_344451112.1">
    <property type="nucleotide sequence ID" value="NZ_BAAATZ010000012.1"/>
</dbReference>
<reference evidence="3" key="1">
    <citation type="journal article" date="2019" name="Int. J. Syst. Evol. Microbiol.">
        <title>The Global Catalogue of Microorganisms (GCM) 10K type strain sequencing project: providing services to taxonomists for standard genome sequencing and annotation.</title>
        <authorList>
            <consortium name="The Broad Institute Genomics Platform"/>
            <consortium name="The Broad Institute Genome Sequencing Center for Infectious Disease"/>
            <person name="Wu L."/>
            <person name="Ma J."/>
        </authorList>
    </citation>
    <scope>NUCLEOTIDE SEQUENCE [LARGE SCALE GENOMIC DNA]</scope>
    <source>
        <strain evidence="3">JCM 8201</strain>
    </source>
</reference>
<organism evidence="2 3">
    <name type="scientific">Actinocorallia aurantiaca</name>
    <dbReference type="NCBI Taxonomy" id="46204"/>
    <lineage>
        <taxon>Bacteria</taxon>
        <taxon>Bacillati</taxon>
        <taxon>Actinomycetota</taxon>
        <taxon>Actinomycetes</taxon>
        <taxon>Streptosporangiales</taxon>
        <taxon>Thermomonosporaceae</taxon>
        <taxon>Actinocorallia</taxon>
    </lineage>
</organism>